<name>A0AAV1JWQ5_9NEOP</name>
<dbReference type="GO" id="GO:0061668">
    <property type="term" value="P:mitochondrial ribosome assembly"/>
    <property type="evidence" value="ECO:0007669"/>
    <property type="project" value="TreeGrafter"/>
</dbReference>
<comment type="similarity">
    <text evidence="2 6">Belongs to the peroxisomal membrane protein PXMP2/4 family.</text>
</comment>
<evidence type="ECO:0000313" key="8">
    <source>
        <dbReference type="Proteomes" id="UP001497472"/>
    </source>
</evidence>
<dbReference type="Pfam" id="PF04117">
    <property type="entry name" value="Mpv17_PMP22"/>
    <property type="match status" value="1"/>
</dbReference>
<dbReference type="EMBL" id="CAVLEF010000225">
    <property type="protein sequence ID" value="CAK1553745.1"/>
    <property type="molecule type" value="Genomic_DNA"/>
</dbReference>
<dbReference type="PANTHER" id="PTHR11266">
    <property type="entry name" value="PEROXISOMAL MEMBRANE PROTEIN 2, PXMP2 MPV17"/>
    <property type="match status" value="1"/>
</dbReference>
<evidence type="ECO:0000256" key="4">
    <source>
        <dbReference type="ARBA" id="ARBA00022989"/>
    </source>
</evidence>
<evidence type="ECO:0000256" key="5">
    <source>
        <dbReference type="ARBA" id="ARBA00023136"/>
    </source>
</evidence>
<dbReference type="Proteomes" id="UP001497472">
    <property type="component" value="Unassembled WGS sequence"/>
</dbReference>
<feature type="transmembrane region" description="Helical" evidence="6">
    <location>
        <begin position="81"/>
        <end position="101"/>
    </location>
</feature>
<evidence type="ECO:0000256" key="6">
    <source>
        <dbReference type="RuleBase" id="RU363053"/>
    </source>
</evidence>
<keyword evidence="3 6" id="KW-0812">Transmembrane</keyword>
<reference evidence="7 8" key="1">
    <citation type="submission" date="2023-11" db="EMBL/GenBank/DDBJ databases">
        <authorList>
            <person name="Okamura Y."/>
        </authorList>
    </citation>
    <scope>NUCLEOTIDE SEQUENCE [LARGE SCALE GENOMIC DNA]</scope>
</reference>
<dbReference type="GO" id="GO:0005739">
    <property type="term" value="C:mitochondrion"/>
    <property type="evidence" value="ECO:0007669"/>
    <property type="project" value="TreeGrafter"/>
</dbReference>
<gene>
    <name evidence="7" type="ORF">LNINA_LOCUS12713</name>
</gene>
<dbReference type="GO" id="GO:0016020">
    <property type="term" value="C:membrane"/>
    <property type="evidence" value="ECO:0007669"/>
    <property type="project" value="UniProtKB-SubCell"/>
</dbReference>
<evidence type="ECO:0000256" key="3">
    <source>
        <dbReference type="ARBA" id="ARBA00022692"/>
    </source>
</evidence>
<accession>A0AAV1JWQ5</accession>
<feature type="transmembrane region" description="Helical" evidence="6">
    <location>
        <begin position="122"/>
        <end position="139"/>
    </location>
</feature>
<evidence type="ECO:0000313" key="7">
    <source>
        <dbReference type="EMBL" id="CAK1553745.1"/>
    </source>
</evidence>
<feature type="transmembrane region" description="Helical" evidence="6">
    <location>
        <begin position="183"/>
        <end position="200"/>
    </location>
</feature>
<sequence>MFAAKSFMIKHVMTPLRLQKRGSSSSKSSFNRGVHFFFKKNLLFTNSITSGGFMVIGDLIQQEIEIHGNLLPSRYDWTRTTRMFIIGTLMGPLHHFYYIYLDKLLPKTDLKTVGKKILNDQLLASPATIFCFFYGLGFLEGKTIKECTAEVKEKFTYVYLGDCLFWPPIQYINFCYLPTQYRVFYINFATMIYNVFLSFMKHYDQPKKV</sequence>
<keyword evidence="5 6" id="KW-0472">Membrane</keyword>
<evidence type="ECO:0000256" key="1">
    <source>
        <dbReference type="ARBA" id="ARBA00004141"/>
    </source>
</evidence>
<dbReference type="InterPro" id="IPR007248">
    <property type="entry name" value="Mpv17_PMP22"/>
</dbReference>
<organism evidence="7 8">
    <name type="scientific">Leptosia nina</name>
    <dbReference type="NCBI Taxonomy" id="320188"/>
    <lineage>
        <taxon>Eukaryota</taxon>
        <taxon>Metazoa</taxon>
        <taxon>Ecdysozoa</taxon>
        <taxon>Arthropoda</taxon>
        <taxon>Hexapoda</taxon>
        <taxon>Insecta</taxon>
        <taxon>Pterygota</taxon>
        <taxon>Neoptera</taxon>
        <taxon>Endopterygota</taxon>
        <taxon>Lepidoptera</taxon>
        <taxon>Glossata</taxon>
        <taxon>Ditrysia</taxon>
        <taxon>Papilionoidea</taxon>
        <taxon>Pieridae</taxon>
        <taxon>Pierinae</taxon>
        <taxon>Leptosia</taxon>
    </lineage>
</organism>
<dbReference type="PANTHER" id="PTHR11266:SF81">
    <property type="entry name" value="GH12661P-RELATED"/>
    <property type="match status" value="1"/>
</dbReference>
<protein>
    <recommendedName>
        <fullName evidence="9">Mpv17-like protein 2</fullName>
    </recommendedName>
</protein>
<evidence type="ECO:0008006" key="9">
    <source>
        <dbReference type="Google" id="ProtNLM"/>
    </source>
</evidence>
<evidence type="ECO:0000256" key="2">
    <source>
        <dbReference type="ARBA" id="ARBA00006824"/>
    </source>
</evidence>
<comment type="caution">
    <text evidence="7">The sequence shown here is derived from an EMBL/GenBank/DDBJ whole genome shotgun (WGS) entry which is preliminary data.</text>
</comment>
<keyword evidence="4 6" id="KW-1133">Transmembrane helix</keyword>
<dbReference type="AlphaFoldDB" id="A0AAV1JWQ5"/>
<keyword evidence="8" id="KW-1185">Reference proteome</keyword>
<proteinExistence type="inferred from homology"/>
<comment type="subcellular location">
    <subcellularLocation>
        <location evidence="1">Membrane</location>
        <topology evidence="1">Multi-pass membrane protein</topology>
    </subcellularLocation>
</comment>